<evidence type="ECO:0000256" key="2">
    <source>
        <dbReference type="ARBA" id="ARBA00022737"/>
    </source>
</evidence>
<dbReference type="InterPro" id="IPR036322">
    <property type="entry name" value="WD40_repeat_dom_sf"/>
</dbReference>
<evidence type="ECO:0000256" key="3">
    <source>
        <dbReference type="PROSITE-ProRule" id="PRU00221"/>
    </source>
</evidence>
<dbReference type="SUPFAM" id="SSF52540">
    <property type="entry name" value="P-loop containing nucleoside triphosphate hydrolases"/>
    <property type="match status" value="1"/>
</dbReference>
<dbReference type="Pfam" id="PF20703">
    <property type="entry name" value="nSTAND1"/>
    <property type="match status" value="1"/>
</dbReference>
<feature type="repeat" description="WD" evidence="3">
    <location>
        <begin position="1002"/>
        <end position="1025"/>
    </location>
</feature>
<organism evidence="6 7">
    <name type="scientific">Lyngbya confervoides BDU141951</name>
    <dbReference type="NCBI Taxonomy" id="1574623"/>
    <lineage>
        <taxon>Bacteria</taxon>
        <taxon>Bacillati</taxon>
        <taxon>Cyanobacteriota</taxon>
        <taxon>Cyanophyceae</taxon>
        <taxon>Oscillatoriophycideae</taxon>
        <taxon>Oscillatoriales</taxon>
        <taxon>Microcoleaceae</taxon>
        <taxon>Lyngbya</taxon>
    </lineage>
</organism>
<feature type="repeat" description="WD" evidence="3">
    <location>
        <begin position="1200"/>
        <end position="1231"/>
    </location>
</feature>
<dbReference type="PROSITE" id="PS50082">
    <property type="entry name" value="WD_REPEATS_2"/>
    <property type="match status" value="9"/>
</dbReference>
<dbReference type="InterPro" id="IPR001680">
    <property type="entry name" value="WD40_rpt"/>
</dbReference>
<reference evidence="6 7" key="1">
    <citation type="journal article" date="2015" name="Genome Announc.">
        <title>Draft Genome Sequence of Filamentous Marine Cyanobacterium Lyngbya confervoides Strain BDU141951.</title>
        <authorList>
            <person name="Chandrababunaidu M.M."/>
            <person name="Sen D."/>
            <person name="Tripathy S."/>
        </authorList>
    </citation>
    <scope>NUCLEOTIDE SEQUENCE [LARGE SCALE GENOMIC DNA]</scope>
    <source>
        <strain evidence="6 7">BDU141951</strain>
    </source>
</reference>
<feature type="repeat" description="WD" evidence="3">
    <location>
        <begin position="954"/>
        <end position="988"/>
    </location>
</feature>
<protein>
    <submittedName>
        <fullName evidence="6">Caspase family protein</fullName>
    </submittedName>
</protein>
<dbReference type="PRINTS" id="PR00320">
    <property type="entry name" value="GPROTEINBRPT"/>
</dbReference>
<keyword evidence="7" id="KW-1185">Reference proteome</keyword>
<feature type="repeat" description="WD" evidence="3">
    <location>
        <begin position="1282"/>
        <end position="1328"/>
    </location>
</feature>
<dbReference type="InterPro" id="IPR020472">
    <property type="entry name" value="WD40_PAC1"/>
</dbReference>
<accession>A0ABD4T726</accession>
<dbReference type="InterPro" id="IPR029030">
    <property type="entry name" value="Caspase-like_dom_sf"/>
</dbReference>
<feature type="repeat" description="WD" evidence="3">
    <location>
        <begin position="1074"/>
        <end position="1109"/>
    </location>
</feature>
<dbReference type="RefSeq" id="WP_166282976.1">
    <property type="nucleotide sequence ID" value="NZ_JTHE03000086.1"/>
</dbReference>
<evidence type="ECO:0000256" key="1">
    <source>
        <dbReference type="ARBA" id="ARBA00022574"/>
    </source>
</evidence>
<sequence>MADNGFERNLACIIGINQYSNGIPALTNAVNDAHRIAEILETQHQYQIWLYLDHQANHQTLQQLWEVQLPQLITPGDRLLLYFAGHGIALNGDDGPEGYLIPQDARLGEVKGYYPMVKLQSALGSLPCRHFLGIFDCCFAGAFRWSSTRDIASIPEVIHQERYDRFIQDPAWQVITSADYDQRALDAFSLESGRGQAGPHSPFAAALVEALEGAADIFPMDVAHQIRGDGVITATELYLYLRDRIELHARGAHRQTPGLWPLKKHDKGEYIFLTPGHVLNLPPSPPLDESLNPYRGLEAFEERHHALFFGRDILTQELTTFVENHGLSVVLGASGSGKSSLVKAGLIPNLRQRDWQILPPIRPGDAPVRNLLDLLQAQSVPDKSALHLDRSFLADYLALQRQRAPQTPICLIIDQYEELVTLCASVEDRQAFQQLLRDALAAQPETFHVVITLRSDYEPHFRGAGWQSQWTRDRFIVPSMTRQELRAAIEQPASERVLYFEPSDLVERLIEEVDQMPGALPLLSFTLSELYLQYLRNVRSGQTQNRAITQADYEQIGGVAQALTQRADAEYEALIGEDPQIDQTIQRLMLRMIAVGSGELARRRVMLTELRYEKEEQARVERVIQQFTAARLFVEGQDVQGHPYVEPAHDALIRGWQRLLLWLKAEEERIVLQRRLTPAALEWHENRQGKFLWNADPRLALLKQLFAADRAWFNQVEAEFIQHSLWLKRRNVLARWSALILAFLGLTSLTLWALWNQRNLLIKQAGVFRNAAEVNLVSLPTAFNSIQDSWEALQTLSNPLLRLSPPSAAFQEQVRGTVLSSLYQNHEQARLEFGSVTVRGQLHSAGDRFAIAAENGALSLWTLSGDKLQDWRADAVRLNRVAFHPQRPELVTAGEAGNLVIWSQQGKVIRRLEGSRHLDLVSVSYSPNGRYLSAAFQNGMLGIWTDSGDLKKLWRAHSGMTKTVHFSPNSQEIVTSGADGQTRRWSIEGQGLKSFLNHAWEVVYSPDGKLLASAGDDGAYSLWTLGGEKVSQWQADAERLWAIALRPDGNEIATAGEDGIVRLWTKNGRVIQEYRGHTGPVRSVGYTPDQKYLLTSGDDGTARIWSTQNVLPAVLATGMPLHCFAVHPQEEKMVGGGQSGTLGVWGLTSQRLQVLDLKEMTLSHGIQDVQFSPQGETLAIALENGTIELWNRTMTAKTTISGHRGAVNSLKFSPNGLYLLSGGEDGQIRLWTAQGRPLQVLQSQQGSVFSVDLSPQSQQILSAGRDGTIRLWSMEGTLIHTFRGHIGSIQRVQFQPVSEQAQADLIASAGQDGTIRLWSIKQRQPTGLFRVMGDRAEALAFSPDGMWLASSDREGGLQIWNIPQKTRFAQWRAHANPVVDLAFSHQSQFVISADDQGNLKRWQLFSLKDLKGQISHFSSGP</sequence>
<dbReference type="Pfam" id="PF00400">
    <property type="entry name" value="WD40"/>
    <property type="match status" value="9"/>
</dbReference>
<dbReference type="InterPro" id="IPR015943">
    <property type="entry name" value="WD40/YVTN_repeat-like_dom_sf"/>
</dbReference>
<evidence type="ECO:0000259" key="4">
    <source>
        <dbReference type="Pfam" id="PF00656"/>
    </source>
</evidence>
<evidence type="ECO:0000313" key="7">
    <source>
        <dbReference type="Proteomes" id="UP000031561"/>
    </source>
</evidence>
<dbReference type="Proteomes" id="UP000031561">
    <property type="component" value="Unassembled WGS sequence"/>
</dbReference>
<dbReference type="CDD" id="cd00200">
    <property type="entry name" value="WD40"/>
    <property type="match status" value="2"/>
</dbReference>
<dbReference type="SUPFAM" id="SSF52129">
    <property type="entry name" value="Caspase-like"/>
    <property type="match status" value="1"/>
</dbReference>
<feature type="domain" description="Novel STAND NTPase 1" evidence="5">
    <location>
        <begin position="293"/>
        <end position="688"/>
    </location>
</feature>
<dbReference type="Gene3D" id="3.40.50.1460">
    <property type="match status" value="1"/>
</dbReference>
<feature type="domain" description="Peptidase C14 caspase" evidence="4">
    <location>
        <begin position="8"/>
        <end position="215"/>
    </location>
</feature>
<dbReference type="PANTHER" id="PTHR19848:SF8">
    <property type="entry name" value="F-BOX AND WD REPEAT DOMAIN CONTAINING 7"/>
    <property type="match status" value="1"/>
</dbReference>
<dbReference type="SUPFAM" id="SSF50978">
    <property type="entry name" value="WD40 repeat-like"/>
    <property type="match status" value="2"/>
</dbReference>
<dbReference type="InterPro" id="IPR049052">
    <property type="entry name" value="nSTAND1"/>
</dbReference>
<dbReference type="PANTHER" id="PTHR19848">
    <property type="entry name" value="WD40 REPEAT PROTEIN"/>
    <property type="match status" value="1"/>
</dbReference>
<proteinExistence type="predicted"/>
<gene>
    <name evidence="6" type="ORF">QQ91_0014620</name>
</gene>
<dbReference type="EMBL" id="JTHE03000086">
    <property type="protein sequence ID" value="MCM1984055.1"/>
    <property type="molecule type" value="Genomic_DNA"/>
</dbReference>
<feature type="repeat" description="WD" evidence="3">
    <location>
        <begin position="1241"/>
        <end position="1275"/>
    </location>
</feature>
<dbReference type="PROSITE" id="PS50294">
    <property type="entry name" value="WD_REPEATS_REGION"/>
    <property type="match status" value="6"/>
</dbReference>
<feature type="repeat" description="WD" evidence="3">
    <location>
        <begin position="1371"/>
        <end position="1404"/>
    </location>
</feature>
<dbReference type="InterPro" id="IPR011600">
    <property type="entry name" value="Pept_C14_caspase"/>
</dbReference>
<evidence type="ECO:0000259" key="5">
    <source>
        <dbReference type="Pfam" id="PF20703"/>
    </source>
</evidence>
<dbReference type="Pfam" id="PF00656">
    <property type="entry name" value="Peptidase_C14"/>
    <property type="match status" value="1"/>
</dbReference>
<dbReference type="InterPro" id="IPR027417">
    <property type="entry name" value="P-loop_NTPase"/>
</dbReference>
<dbReference type="Gene3D" id="2.130.10.10">
    <property type="entry name" value="YVTN repeat-like/Quinoprotein amine dehydrogenase"/>
    <property type="match status" value="2"/>
</dbReference>
<feature type="repeat" description="WD" evidence="3">
    <location>
        <begin position="1329"/>
        <end position="1370"/>
    </location>
</feature>
<feature type="repeat" description="WD" evidence="3">
    <location>
        <begin position="1033"/>
        <end position="1064"/>
    </location>
</feature>
<comment type="caution">
    <text evidence="6">The sequence shown here is derived from an EMBL/GenBank/DDBJ whole genome shotgun (WGS) entry which is preliminary data.</text>
</comment>
<name>A0ABD4T726_9CYAN</name>
<dbReference type="SMART" id="SM00320">
    <property type="entry name" value="WD40"/>
    <property type="match status" value="13"/>
</dbReference>
<keyword evidence="1 3" id="KW-0853">WD repeat</keyword>
<keyword evidence="2" id="KW-0677">Repeat</keyword>
<evidence type="ECO:0000313" key="6">
    <source>
        <dbReference type="EMBL" id="MCM1984055.1"/>
    </source>
</evidence>